<dbReference type="Proteomes" id="UP000177130">
    <property type="component" value="Unassembled WGS sequence"/>
</dbReference>
<dbReference type="AlphaFoldDB" id="A0A1G2MG90"/>
<sequence length="244" mass="28234">MKKKTKNQNDLSGTLQNTIIPPEIHAEYISYHNKTNGQKYSKEEVIAESQKLLKRKTPTEDKKKIIFRLAHTPVLRAHYAIQKYLKKPDPELTSWAVIAWNESHAGIINEAMGKMFGENDETADDATIMGGLGGDAKRLRYCFVVSTEKSRDITKEEKQKIWDTIKKIDKSHRSQAEKVEFKRNYAKVVSLIPMDVACGTYIEDIINKSNEPRTFLRFHYFVVNTHILTHHEIDTYLKELEPNN</sequence>
<reference evidence="1 2" key="1">
    <citation type="journal article" date="2016" name="Nat. Commun.">
        <title>Thousands of microbial genomes shed light on interconnected biogeochemical processes in an aquifer system.</title>
        <authorList>
            <person name="Anantharaman K."/>
            <person name="Brown C.T."/>
            <person name="Hug L.A."/>
            <person name="Sharon I."/>
            <person name="Castelle C.J."/>
            <person name="Probst A.J."/>
            <person name="Thomas B.C."/>
            <person name="Singh A."/>
            <person name="Wilkins M.J."/>
            <person name="Karaoz U."/>
            <person name="Brodie E.L."/>
            <person name="Williams K.H."/>
            <person name="Hubbard S.S."/>
            <person name="Banfield J.F."/>
        </authorList>
    </citation>
    <scope>NUCLEOTIDE SEQUENCE [LARGE SCALE GENOMIC DNA]</scope>
</reference>
<proteinExistence type="predicted"/>
<protein>
    <submittedName>
        <fullName evidence="1">Uncharacterized protein</fullName>
    </submittedName>
</protein>
<evidence type="ECO:0000313" key="2">
    <source>
        <dbReference type="Proteomes" id="UP000177130"/>
    </source>
</evidence>
<evidence type="ECO:0000313" key="1">
    <source>
        <dbReference type="EMBL" id="OHA22897.1"/>
    </source>
</evidence>
<comment type="caution">
    <text evidence="1">The sequence shown here is derived from an EMBL/GenBank/DDBJ whole genome shotgun (WGS) entry which is preliminary data.</text>
</comment>
<organism evidence="1 2">
    <name type="scientific">Candidatus Taylorbacteria bacterium RIFCSPHIGHO2_02_FULL_43_32b</name>
    <dbReference type="NCBI Taxonomy" id="1802306"/>
    <lineage>
        <taxon>Bacteria</taxon>
        <taxon>Candidatus Tayloriibacteriota</taxon>
    </lineage>
</organism>
<name>A0A1G2MG90_9BACT</name>
<dbReference type="EMBL" id="MHRK01000046">
    <property type="protein sequence ID" value="OHA22897.1"/>
    <property type="molecule type" value="Genomic_DNA"/>
</dbReference>
<gene>
    <name evidence="1" type="ORF">A3C72_01635</name>
</gene>
<accession>A0A1G2MG90</accession>